<sequence>MANDTVHLVEYTLRFNKYELFQTVNFNVRLSVAEIDSLTFLFSKYYDQSNCVSNKGLTFFNEFNKCVEAVKRDFESKQENNDVKKIFSVFLKDEFMGQVPQFRTIMQYLQKYYKSTPLPYINEISAQCNECSVNKINCVSCKINYLSRSISVFDAAIQEGWDIFLRPMFGLPIFLYILLKTEYDANGVFNADDLITNSFTQFFYNLLCDKASSNYLNYKSSAPLIKECRRVTANLKDNDLERLLYLLRNNNTCESKLFAPFKLFITELALKTKIKPQKVNKIASVVFTGFYLRIYLEGAPNKTKSAAELEIRNVCRFIMNKYNDEQFEKFMVKIANIKQDLFKETMEQYIVSERYIRQLVSRHNLDQELYYLLNENDVIG</sequence>
<dbReference type="EMBL" id="MK746083">
    <property type="protein sequence ID" value="QED40612.1"/>
    <property type="molecule type" value="Genomic_DNA"/>
</dbReference>
<dbReference type="RefSeq" id="YP_010802528.1">
    <property type="nucleotide sequence ID" value="NC_077025.1"/>
</dbReference>
<organism evidence="1 2">
    <name type="scientific">Chrysodeixis includens nucleopolyhedrovirus</name>
    <dbReference type="NCBI Taxonomy" id="1207438"/>
    <lineage>
        <taxon>Viruses</taxon>
        <taxon>Viruses incertae sedis</taxon>
        <taxon>Naldaviricetes</taxon>
        <taxon>Lefavirales</taxon>
        <taxon>Baculoviridae</taxon>
        <taxon>Alphabaculovirus</taxon>
        <taxon>Alphabaculovirus chrincludentis</taxon>
        <taxon>Alphabaculovirus alterchrincludentis</taxon>
    </lineage>
</organism>
<evidence type="ECO:0000313" key="2">
    <source>
        <dbReference type="Proteomes" id="UP001162233"/>
    </source>
</evidence>
<dbReference type="KEGG" id="vg:80541298"/>
<protein>
    <submittedName>
        <fullName evidence="1">P45</fullName>
    </submittedName>
</protein>
<accession>A0A5B8YT26</accession>
<name>A0A5B8YT26_9ABAC</name>
<evidence type="ECO:0000313" key="1">
    <source>
        <dbReference type="EMBL" id="QED40612.1"/>
    </source>
</evidence>
<dbReference type="Proteomes" id="UP001162233">
    <property type="component" value="Segment"/>
</dbReference>
<dbReference type="InterPro" id="IPR006962">
    <property type="entry name" value="P48_Baculovir"/>
</dbReference>
<dbReference type="Pfam" id="PF04878">
    <property type="entry name" value="Baculo_p48"/>
    <property type="match status" value="1"/>
</dbReference>
<proteinExistence type="predicted"/>
<keyword evidence="2" id="KW-1185">Reference proteome</keyword>
<reference evidence="1" key="1">
    <citation type="journal article" date="2019" name="Viruses">
        <title>A Novel Alphabaculovirus from the Soybean Looper, Chrysodeixis includens, that Produces Tetrahedral Occlusion Bodies and Encodes Two Copies of he65.</title>
        <authorList>
            <person name="Harrison R.L."/>
            <person name="Rowley D.L."/>
            <person name="Popham H.J.R."/>
        </authorList>
    </citation>
    <scope>NUCLEOTIDE SEQUENCE</scope>
    <source>
        <strain evidence="1">ChinNPV-1</strain>
    </source>
</reference>
<dbReference type="GeneID" id="80541298"/>